<evidence type="ECO:0000256" key="7">
    <source>
        <dbReference type="ARBA" id="ARBA00022490"/>
    </source>
</evidence>
<dbReference type="InterPro" id="IPR001926">
    <property type="entry name" value="TrpB-like_PALP"/>
</dbReference>
<dbReference type="GO" id="GO:0004794">
    <property type="term" value="F:threonine deaminase activity"/>
    <property type="evidence" value="ECO:0007669"/>
    <property type="project" value="TreeGrafter"/>
</dbReference>
<evidence type="ECO:0000256" key="10">
    <source>
        <dbReference type="ARBA" id="ARBA00049406"/>
    </source>
</evidence>
<dbReference type="GO" id="GO:0005737">
    <property type="term" value="C:cytoplasm"/>
    <property type="evidence" value="ECO:0007669"/>
    <property type="project" value="UniProtKB-SubCell"/>
</dbReference>
<comment type="pathway">
    <text evidence="3">Carbohydrate biosynthesis; gluconeogenesis.</text>
</comment>
<sequence length="369" mass="40198">MTVMPLTPPSEPSLELDMKNGSVQDPDYPYPCPWIETPLLESPVLSKLAGCKIFLKMENFQPSGSFKSRGIGNLVRTAVEKAPSDTPLHFYASSGGNAGLACVTASTTLRQKSTVVVPFTTKPAMIKKMIDAGATKVIPHGNTIADADLYLRENLLPKDPFGIYVPPFDHQDIWNGAQTLIEECYKELNNEKPDHIVCSVGGGGLLIGICQGLDNISKKQSKQFSPHSFNLQSQSRKETQVIGVETIGCESFYKAIKAKSLITLPGISSIATSLGCVRIAKKALEYGLRSNVHSTLVSDKEAIEACIEFAEDHKVIVEPACGATLALIYSGRLQQVLKVKQDDKMVLVVCGGSNISVEMMYNWKKEFDL</sequence>
<feature type="domain" description="Tryptophan synthase beta chain-like PALP" evidence="11">
    <location>
        <begin position="36"/>
        <end position="351"/>
    </location>
</feature>
<reference evidence="12 13" key="1">
    <citation type="submission" date="2024-01" db="EMBL/GenBank/DDBJ databases">
        <title>Comparative genomics of Cryptococcus and Kwoniella reveals pathogenesis evolution and contrasting modes of karyotype evolution via chromosome fusion or intercentromeric recombination.</title>
        <authorList>
            <person name="Coelho M.A."/>
            <person name="David-Palma M."/>
            <person name="Shea T."/>
            <person name="Bowers K."/>
            <person name="McGinley-Smith S."/>
            <person name="Mohammad A.W."/>
            <person name="Gnirke A."/>
            <person name="Yurkov A.M."/>
            <person name="Nowrousian M."/>
            <person name="Sun S."/>
            <person name="Cuomo C.A."/>
            <person name="Heitman J."/>
        </authorList>
    </citation>
    <scope>NUCLEOTIDE SEQUENCE [LARGE SCALE GENOMIC DNA]</scope>
    <source>
        <strain evidence="12 13">CBS 6074</strain>
    </source>
</reference>
<comment type="similarity">
    <text evidence="4">Belongs to the serine/threonine dehydratase family.</text>
</comment>
<gene>
    <name evidence="12" type="ORF">L201_006461</name>
</gene>
<dbReference type="GO" id="GO:0006565">
    <property type="term" value="P:L-serine catabolic process"/>
    <property type="evidence" value="ECO:0007669"/>
    <property type="project" value="TreeGrafter"/>
</dbReference>
<dbReference type="Gene3D" id="3.40.50.1100">
    <property type="match status" value="2"/>
</dbReference>
<evidence type="ECO:0000259" key="11">
    <source>
        <dbReference type="Pfam" id="PF00291"/>
    </source>
</evidence>
<dbReference type="InterPro" id="IPR036052">
    <property type="entry name" value="TrpB-like_PALP_sf"/>
</dbReference>
<dbReference type="EC" id="4.3.1.17" evidence="5"/>
<evidence type="ECO:0000256" key="2">
    <source>
        <dbReference type="ARBA" id="ARBA00004496"/>
    </source>
</evidence>
<evidence type="ECO:0000256" key="4">
    <source>
        <dbReference type="ARBA" id="ARBA00010869"/>
    </source>
</evidence>
<dbReference type="Pfam" id="PF00291">
    <property type="entry name" value="PALP"/>
    <property type="match status" value="1"/>
</dbReference>
<keyword evidence="9" id="KW-0456">Lyase</keyword>
<keyword evidence="13" id="KW-1185">Reference proteome</keyword>
<evidence type="ECO:0000256" key="1">
    <source>
        <dbReference type="ARBA" id="ARBA00001933"/>
    </source>
</evidence>
<dbReference type="InterPro" id="IPR050147">
    <property type="entry name" value="Ser/Thr_Dehydratase"/>
</dbReference>
<dbReference type="GeneID" id="91097130"/>
<proteinExistence type="inferred from homology"/>
<dbReference type="GO" id="GO:0006094">
    <property type="term" value="P:gluconeogenesis"/>
    <property type="evidence" value="ECO:0007669"/>
    <property type="project" value="UniProtKB-KW"/>
</dbReference>
<accession>A0AAX4K3Y8</accession>
<keyword evidence="7" id="KW-0963">Cytoplasm</keyword>
<evidence type="ECO:0000313" key="12">
    <source>
        <dbReference type="EMBL" id="WWC91515.1"/>
    </source>
</evidence>
<evidence type="ECO:0000256" key="6">
    <source>
        <dbReference type="ARBA" id="ARBA00022432"/>
    </source>
</evidence>
<dbReference type="Proteomes" id="UP001355207">
    <property type="component" value="Chromosome 9"/>
</dbReference>
<evidence type="ECO:0000256" key="9">
    <source>
        <dbReference type="ARBA" id="ARBA00023239"/>
    </source>
</evidence>
<dbReference type="AlphaFoldDB" id="A0AAX4K3Y8"/>
<dbReference type="InterPro" id="IPR000634">
    <property type="entry name" value="Ser/Thr_deHydtase_PyrdxlP-BS"/>
</dbReference>
<dbReference type="FunFam" id="3.40.50.1100:FF:000040">
    <property type="entry name" value="L-serine dehydratase, putative"/>
    <property type="match status" value="1"/>
</dbReference>
<dbReference type="SUPFAM" id="SSF53686">
    <property type="entry name" value="Tryptophan synthase beta subunit-like PLP-dependent enzymes"/>
    <property type="match status" value="1"/>
</dbReference>
<evidence type="ECO:0000256" key="5">
    <source>
        <dbReference type="ARBA" id="ARBA00012093"/>
    </source>
</evidence>
<protein>
    <recommendedName>
        <fullName evidence="5">L-serine ammonia-lyase</fullName>
        <ecNumber evidence="5">4.3.1.17</ecNumber>
    </recommendedName>
</protein>
<evidence type="ECO:0000256" key="8">
    <source>
        <dbReference type="ARBA" id="ARBA00022898"/>
    </source>
</evidence>
<dbReference type="PANTHER" id="PTHR48078:SF2">
    <property type="entry name" value="CATABOLIC L-SERINE_THREONINE DEHYDRATASE"/>
    <property type="match status" value="1"/>
</dbReference>
<keyword evidence="8" id="KW-0663">Pyridoxal phosphate</keyword>
<dbReference type="GO" id="GO:0006567">
    <property type="term" value="P:L-threonine catabolic process"/>
    <property type="evidence" value="ECO:0007669"/>
    <property type="project" value="TreeGrafter"/>
</dbReference>
<dbReference type="PANTHER" id="PTHR48078">
    <property type="entry name" value="THREONINE DEHYDRATASE, MITOCHONDRIAL-RELATED"/>
    <property type="match status" value="1"/>
</dbReference>
<dbReference type="GO" id="GO:0009097">
    <property type="term" value="P:isoleucine biosynthetic process"/>
    <property type="evidence" value="ECO:0007669"/>
    <property type="project" value="TreeGrafter"/>
</dbReference>
<dbReference type="GO" id="GO:0003941">
    <property type="term" value="F:L-serine ammonia-lyase activity"/>
    <property type="evidence" value="ECO:0007669"/>
    <property type="project" value="UniProtKB-EC"/>
</dbReference>
<comment type="catalytic activity">
    <reaction evidence="10">
        <text>L-serine = pyruvate + NH4(+)</text>
        <dbReference type="Rhea" id="RHEA:19169"/>
        <dbReference type="ChEBI" id="CHEBI:15361"/>
        <dbReference type="ChEBI" id="CHEBI:28938"/>
        <dbReference type="ChEBI" id="CHEBI:33384"/>
        <dbReference type="EC" id="4.3.1.17"/>
    </reaction>
</comment>
<name>A0AAX4K3Y8_9TREE</name>
<comment type="subcellular location">
    <subcellularLocation>
        <location evidence="2">Cytoplasm</location>
    </subcellularLocation>
</comment>
<dbReference type="RefSeq" id="XP_066078277.1">
    <property type="nucleotide sequence ID" value="XM_066222180.1"/>
</dbReference>
<comment type="cofactor">
    <cofactor evidence="1">
        <name>pyridoxal 5'-phosphate</name>
        <dbReference type="ChEBI" id="CHEBI:597326"/>
    </cofactor>
</comment>
<dbReference type="GO" id="GO:0030170">
    <property type="term" value="F:pyridoxal phosphate binding"/>
    <property type="evidence" value="ECO:0007669"/>
    <property type="project" value="InterPro"/>
</dbReference>
<evidence type="ECO:0000313" key="13">
    <source>
        <dbReference type="Proteomes" id="UP001355207"/>
    </source>
</evidence>
<organism evidence="12 13">
    <name type="scientific">Kwoniella dendrophila CBS 6074</name>
    <dbReference type="NCBI Taxonomy" id="1295534"/>
    <lineage>
        <taxon>Eukaryota</taxon>
        <taxon>Fungi</taxon>
        <taxon>Dikarya</taxon>
        <taxon>Basidiomycota</taxon>
        <taxon>Agaricomycotina</taxon>
        <taxon>Tremellomycetes</taxon>
        <taxon>Tremellales</taxon>
        <taxon>Cryptococcaceae</taxon>
        <taxon>Kwoniella</taxon>
    </lineage>
</organism>
<dbReference type="EMBL" id="CP144106">
    <property type="protein sequence ID" value="WWC91515.1"/>
    <property type="molecule type" value="Genomic_DNA"/>
</dbReference>
<dbReference type="PROSITE" id="PS00165">
    <property type="entry name" value="DEHYDRATASE_SER_THR"/>
    <property type="match status" value="1"/>
</dbReference>
<keyword evidence="6" id="KW-0312">Gluconeogenesis</keyword>
<evidence type="ECO:0000256" key="3">
    <source>
        <dbReference type="ARBA" id="ARBA00004742"/>
    </source>
</evidence>